<evidence type="ECO:0000256" key="5">
    <source>
        <dbReference type="ARBA" id="ARBA00022833"/>
    </source>
</evidence>
<evidence type="ECO:0000256" key="1">
    <source>
        <dbReference type="ARBA" id="ARBA00001947"/>
    </source>
</evidence>
<keyword evidence="6" id="KW-0482">Metalloprotease</keyword>
<proteinExistence type="predicted"/>
<dbReference type="InterPro" id="IPR011055">
    <property type="entry name" value="Dup_hybrid_motif"/>
</dbReference>
<evidence type="ECO:0000259" key="7">
    <source>
        <dbReference type="Pfam" id="PF01551"/>
    </source>
</evidence>
<evidence type="ECO:0000256" key="6">
    <source>
        <dbReference type="ARBA" id="ARBA00023049"/>
    </source>
</evidence>
<keyword evidence="9" id="KW-1185">Reference proteome</keyword>
<gene>
    <name evidence="8" type="ORF">J2792_001642</name>
</gene>
<dbReference type="RefSeq" id="WP_309804862.1">
    <property type="nucleotide sequence ID" value="NZ_JAVDRD010000003.1"/>
</dbReference>
<keyword evidence="3" id="KW-0479">Metal-binding</keyword>
<dbReference type="CDD" id="cd12797">
    <property type="entry name" value="M23_peptidase"/>
    <property type="match status" value="1"/>
</dbReference>
<protein>
    <submittedName>
        <fullName evidence="8">Murein DD-endopeptidase MepM/ murein hydrolase activator NlpD</fullName>
    </submittedName>
</protein>
<evidence type="ECO:0000256" key="3">
    <source>
        <dbReference type="ARBA" id="ARBA00022723"/>
    </source>
</evidence>
<evidence type="ECO:0000313" key="8">
    <source>
        <dbReference type="EMBL" id="MDR6510776.1"/>
    </source>
</evidence>
<dbReference type="Gene3D" id="3.10.450.350">
    <property type="match status" value="1"/>
</dbReference>
<reference evidence="8 9" key="1">
    <citation type="submission" date="2023-07" db="EMBL/GenBank/DDBJ databases">
        <title>Sorghum-associated microbial communities from plants grown in Nebraska, USA.</title>
        <authorList>
            <person name="Schachtman D."/>
        </authorList>
    </citation>
    <scope>NUCLEOTIDE SEQUENCE [LARGE SCALE GENOMIC DNA]</scope>
    <source>
        <strain evidence="8 9">DS1027</strain>
    </source>
</reference>
<comment type="cofactor">
    <cofactor evidence="1">
        <name>Zn(2+)</name>
        <dbReference type="ChEBI" id="CHEBI:29105"/>
    </cofactor>
</comment>
<feature type="domain" description="M23ase beta-sheet core" evidence="7">
    <location>
        <begin position="406"/>
        <end position="500"/>
    </location>
</feature>
<dbReference type="Gene3D" id="2.70.70.10">
    <property type="entry name" value="Glucose Permease (Domain IIA)"/>
    <property type="match status" value="1"/>
</dbReference>
<keyword evidence="4 8" id="KW-0378">Hydrolase</keyword>
<evidence type="ECO:0000256" key="4">
    <source>
        <dbReference type="ARBA" id="ARBA00022801"/>
    </source>
</evidence>
<dbReference type="EMBL" id="JAVDRD010000003">
    <property type="protein sequence ID" value="MDR6510776.1"/>
    <property type="molecule type" value="Genomic_DNA"/>
</dbReference>
<keyword evidence="2" id="KW-0645">Protease</keyword>
<keyword evidence="5" id="KW-0862">Zinc</keyword>
<dbReference type="InterPro" id="IPR050570">
    <property type="entry name" value="Cell_wall_metabolism_enzyme"/>
</dbReference>
<dbReference type="Pfam" id="PF01551">
    <property type="entry name" value="Peptidase_M23"/>
    <property type="match status" value="1"/>
</dbReference>
<name>A0ABU1MKC9_9SPHN</name>
<evidence type="ECO:0000256" key="2">
    <source>
        <dbReference type="ARBA" id="ARBA00022670"/>
    </source>
</evidence>
<dbReference type="SUPFAM" id="SSF51261">
    <property type="entry name" value="Duplicated hybrid motif"/>
    <property type="match status" value="1"/>
</dbReference>
<dbReference type="Proteomes" id="UP001184150">
    <property type="component" value="Unassembled WGS sequence"/>
</dbReference>
<evidence type="ECO:0000313" key="9">
    <source>
        <dbReference type="Proteomes" id="UP001184150"/>
    </source>
</evidence>
<dbReference type="GO" id="GO:0016787">
    <property type="term" value="F:hydrolase activity"/>
    <property type="evidence" value="ECO:0007669"/>
    <property type="project" value="UniProtKB-KW"/>
</dbReference>
<organism evidence="8 9">
    <name type="scientific">Novosphingobium capsulatum</name>
    <dbReference type="NCBI Taxonomy" id="13688"/>
    <lineage>
        <taxon>Bacteria</taxon>
        <taxon>Pseudomonadati</taxon>
        <taxon>Pseudomonadota</taxon>
        <taxon>Alphaproteobacteria</taxon>
        <taxon>Sphingomonadales</taxon>
        <taxon>Sphingomonadaceae</taxon>
        <taxon>Novosphingobium</taxon>
    </lineage>
</organism>
<dbReference type="InterPro" id="IPR016047">
    <property type="entry name" value="M23ase_b-sheet_dom"/>
</dbReference>
<sequence length="544" mass="57083">MHGPSDTFGSFGKGIGAAGLGGGGFARSTVPGGFGTRRAPIVTPALPGTPLAGAPDWRQSPHPFARRWLGACLRIERAAARWLHVHDLAQDIGSRRWLHGAATCATLAAAALALWPSFAPLQAAPLQALDDGMAQEFAAQGIRPLAQGASNGRHFAATARVIHLAAAPERATIALTATLGENDSLARMLQRSGLAGSDAAQVAGLITRALPPEQLLPGTRFAMTLGAHASPFDPRPLEKLSVRARFDLAIDIVRQGGGLALHQRAIPVDTTPMRLTGIVGSSLYRSARAAGASPQAVQDYLRTIDTVLPFEDIAPTDEFDLVVAYKRAADGQGQMGDLLYAGVRRGSQQRAQLLRWGNQGEFMSPEAMKGTMAGSTSAGALAAPVDGHITSGFGWRRHPILGYVRLHAGIDFGAAWGAPIHAVSDGTVTFAGWHGGHGEYVRLDHGGGIGTGYGHMSRIAVAPGTHVVRGQVIGYVGSTGLSTGPHLHYELYRGGQVVDPGSFSMIMRPRSVDPAQLAAYRARLNALMTLRPIAPAALHSSEVR</sequence>
<dbReference type="PANTHER" id="PTHR21666">
    <property type="entry name" value="PEPTIDASE-RELATED"/>
    <property type="match status" value="1"/>
</dbReference>
<dbReference type="PANTHER" id="PTHR21666:SF288">
    <property type="entry name" value="CELL DIVISION PROTEIN YTFB"/>
    <property type="match status" value="1"/>
</dbReference>
<accession>A0ABU1MKC9</accession>
<comment type="caution">
    <text evidence="8">The sequence shown here is derived from an EMBL/GenBank/DDBJ whole genome shotgun (WGS) entry which is preliminary data.</text>
</comment>